<evidence type="ECO:0000313" key="2">
    <source>
        <dbReference type="EMBL" id="MBB6695096.1"/>
    </source>
</evidence>
<accession>A0A841U3E4</accession>
<dbReference type="InterPro" id="IPR018604">
    <property type="entry name" value="YycI-like"/>
</dbReference>
<protein>
    <submittedName>
        <fullName evidence="2">Two-component system regulatory protein YycI</fullName>
    </submittedName>
</protein>
<dbReference type="Pfam" id="PF09648">
    <property type="entry name" value="YycI"/>
    <property type="match status" value="1"/>
</dbReference>
<organism evidence="2 3">
    <name type="scientific">Cohnella xylanilytica</name>
    <dbReference type="NCBI Taxonomy" id="557555"/>
    <lineage>
        <taxon>Bacteria</taxon>
        <taxon>Bacillati</taxon>
        <taxon>Bacillota</taxon>
        <taxon>Bacilli</taxon>
        <taxon>Bacillales</taxon>
        <taxon>Paenibacillaceae</taxon>
        <taxon>Cohnella</taxon>
    </lineage>
</organism>
<dbReference type="AlphaFoldDB" id="A0A841U3E4"/>
<gene>
    <name evidence="2" type="ORF">H7B90_27245</name>
</gene>
<evidence type="ECO:0000259" key="1">
    <source>
        <dbReference type="Pfam" id="PF09648"/>
    </source>
</evidence>
<dbReference type="GO" id="GO:0016020">
    <property type="term" value="C:membrane"/>
    <property type="evidence" value="ECO:0007669"/>
    <property type="project" value="InterPro"/>
</dbReference>
<comment type="caution">
    <text evidence="2">The sequence shown here is derived from an EMBL/GenBank/DDBJ whole genome shotgun (WGS) entry which is preliminary data.</text>
</comment>
<sequence length="263" mass="29602">MDWSRAKSVLIAAFLLLNIVLGYQLWLEWRERIDSAVDWTSLPADIRQSMTNKGIRVNAEIPTDTPEMRGLTFRLREPPAGMANGPLELNPQPNTRIVFSEEELQRELGGVVPEISRYRFDYPGSNEKAWVLNRIAEGWPIFDVRIELYYKDQKITSYRQDRIDIVPSEDAKPQKVLPATKVVAFLIDRNYLPNGSAIKDIQLGYHGQLYNSEMQVSAPSWRVLLEDGEVFYVDAISGEVVTDQGEAASKLNADGAGASGARS</sequence>
<evidence type="ECO:0000313" key="3">
    <source>
        <dbReference type="Proteomes" id="UP000553776"/>
    </source>
</evidence>
<dbReference type="EMBL" id="JACJVR010000111">
    <property type="protein sequence ID" value="MBB6695096.1"/>
    <property type="molecule type" value="Genomic_DNA"/>
</dbReference>
<reference evidence="2 3" key="1">
    <citation type="submission" date="2020-08" db="EMBL/GenBank/DDBJ databases">
        <title>Cohnella phylogeny.</title>
        <authorList>
            <person name="Dunlap C."/>
        </authorList>
    </citation>
    <scope>NUCLEOTIDE SEQUENCE [LARGE SCALE GENOMIC DNA]</scope>
    <source>
        <strain evidence="2 3">DSM 25239</strain>
    </source>
</reference>
<keyword evidence="3" id="KW-1185">Reference proteome</keyword>
<feature type="domain" description="Regulatory protein YycH-like" evidence="1">
    <location>
        <begin position="114"/>
        <end position="236"/>
    </location>
</feature>
<name>A0A841U3E4_9BACL</name>
<dbReference type="RefSeq" id="WP_185139058.1">
    <property type="nucleotide sequence ID" value="NZ_JACJVR010000111.1"/>
</dbReference>
<dbReference type="Proteomes" id="UP000553776">
    <property type="component" value="Unassembled WGS sequence"/>
</dbReference>
<dbReference type="Gene3D" id="2.40.128.690">
    <property type="entry name" value="YycH protein, domain 3-like"/>
    <property type="match status" value="1"/>
</dbReference>
<proteinExistence type="predicted"/>